<accession>A0A8X6J820</accession>
<sequence>MLSNCHEAKYAKVNRIMKDGSEEEFECPVAIEFYSKIMGGVDFAGQMANVCGLDRKPCKCGNIIETYCNKPQKRLIVSKRPDYNTNSFKNAPSKLGHNRAYSVSQAKGGLDKWVRVEGRLNCGVLTTTKREETIGRGVPLSHQV</sequence>
<reference evidence="1" key="1">
    <citation type="submission" date="2020-07" db="EMBL/GenBank/DDBJ databases">
        <title>Multicomponent nature underlies the extraordinary mechanical properties of spider dragline silk.</title>
        <authorList>
            <person name="Kono N."/>
            <person name="Nakamura H."/>
            <person name="Mori M."/>
            <person name="Yoshida Y."/>
            <person name="Ohtoshi R."/>
            <person name="Malay A.D."/>
            <person name="Moran D.A.P."/>
            <person name="Tomita M."/>
            <person name="Numata K."/>
            <person name="Arakawa K."/>
        </authorList>
    </citation>
    <scope>NUCLEOTIDE SEQUENCE</scope>
</reference>
<dbReference type="AlphaFoldDB" id="A0A8X6J820"/>
<evidence type="ECO:0000313" key="2">
    <source>
        <dbReference type="Proteomes" id="UP000887116"/>
    </source>
</evidence>
<gene>
    <name evidence="1" type="primary">X975_25666</name>
    <name evidence="1" type="ORF">TNCT_217991</name>
</gene>
<proteinExistence type="predicted"/>
<dbReference type="OrthoDB" id="6152074at2759"/>
<organism evidence="1 2">
    <name type="scientific">Trichonephila clavata</name>
    <name type="common">Joro spider</name>
    <name type="synonym">Nephila clavata</name>
    <dbReference type="NCBI Taxonomy" id="2740835"/>
    <lineage>
        <taxon>Eukaryota</taxon>
        <taxon>Metazoa</taxon>
        <taxon>Ecdysozoa</taxon>
        <taxon>Arthropoda</taxon>
        <taxon>Chelicerata</taxon>
        <taxon>Arachnida</taxon>
        <taxon>Araneae</taxon>
        <taxon>Araneomorphae</taxon>
        <taxon>Entelegynae</taxon>
        <taxon>Araneoidea</taxon>
        <taxon>Nephilidae</taxon>
        <taxon>Trichonephila</taxon>
    </lineage>
</organism>
<name>A0A8X6J820_TRICU</name>
<dbReference type="Proteomes" id="UP000887116">
    <property type="component" value="Unassembled WGS sequence"/>
</dbReference>
<comment type="caution">
    <text evidence="1">The sequence shown here is derived from an EMBL/GenBank/DDBJ whole genome shotgun (WGS) entry which is preliminary data.</text>
</comment>
<protein>
    <submittedName>
        <fullName evidence="1">Rho guanine nucleotide exchange factor 10-like protein</fullName>
    </submittedName>
</protein>
<dbReference type="EMBL" id="BMAO01034324">
    <property type="protein sequence ID" value="GFQ95835.1"/>
    <property type="molecule type" value="Genomic_DNA"/>
</dbReference>
<keyword evidence="2" id="KW-1185">Reference proteome</keyword>
<evidence type="ECO:0000313" key="1">
    <source>
        <dbReference type="EMBL" id="GFQ95835.1"/>
    </source>
</evidence>